<protein>
    <submittedName>
        <fullName evidence="1">Uncharacterized protein</fullName>
    </submittedName>
</protein>
<organism evidence="1">
    <name type="scientific">Anguilla anguilla</name>
    <name type="common">European freshwater eel</name>
    <name type="synonym">Muraena anguilla</name>
    <dbReference type="NCBI Taxonomy" id="7936"/>
    <lineage>
        <taxon>Eukaryota</taxon>
        <taxon>Metazoa</taxon>
        <taxon>Chordata</taxon>
        <taxon>Craniata</taxon>
        <taxon>Vertebrata</taxon>
        <taxon>Euteleostomi</taxon>
        <taxon>Actinopterygii</taxon>
        <taxon>Neopterygii</taxon>
        <taxon>Teleostei</taxon>
        <taxon>Anguilliformes</taxon>
        <taxon>Anguillidae</taxon>
        <taxon>Anguilla</taxon>
    </lineage>
</organism>
<dbReference type="EMBL" id="GBXM01052829">
    <property type="protein sequence ID" value="JAH55748.1"/>
    <property type="molecule type" value="Transcribed_RNA"/>
</dbReference>
<sequence length="53" mass="5757">MSLYAVSTDRASIMSLDATGDVHVGFCMEPVVQAVGTHTLQCCQLYSECIRCD</sequence>
<name>A0A0E9TSQ7_ANGAN</name>
<accession>A0A0E9TSQ7</accession>
<reference evidence="1" key="1">
    <citation type="submission" date="2014-11" db="EMBL/GenBank/DDBJ databases">
        <authorList>
            <person name="Amaro Gonzalez C."/>
        </authorList>
    </citation>
    <scope>NUCLEOTIDE SEQUENCE</scope>
</reference>
<evidence type="ECO:0000313" key="1">
    <source>
        <dbReference type="EMBL" id="JAH55748.1"/>
    </source>
</evidence>
<proteinExistence type="predicted"/>
<reference evidence="1" key="2">
    <citation type="journal article" date="2015" name="Fish Shellfish Immunol.">
        <title>Early steps in the European eel (Anguilla anguilla)-Vibrio vulnificus interaction in the gills: Role of the RtxA13 toxin.</title>
        <authorList>
            <person name="Callol A."/>
            <person name="Pajuelo D."/>
            <person name="Ebbesson L."/>
            <person name="Teles M."/>
            <person name="MacKenzie S."/>
            <person name="Amaro C."/>
        </authorList>
    </citation>
    <scope>NUCLEOTIDE SEQUENCE</scope>
</reference>
<dbReference type="AlphaFoldDB" id="A0A0E9TSQ7"/>